<keyword evidence="3" id="KW-1185">Reference proteome</keyword>
<feature type="compositionally biased region" description="Basic and acidic residues" evidence="1">
    <location>
        <begin position="1"/>
        <end position="19"/>
    </location>
</feature>
<feature type="region of interest" description="Disordered" evidence="1">
    <location>
        <begin position="435"/>
        <end position="477"/>
    </location>
</feature>
<feature type="compositionally biased region" description="Polar residues" evidence="1">
    <location>
        <begin position="126"/>
        <end position="138"/>
    </location>
</feature>
<dbReference type="AlphaFoldDB" id="A0A821QWF3"/>
<feature type="region of interest" description="Disordered" evidence="1">
    <location>
        <begin position="1"/>
        <end position="70"/>
    </location>
</feature>
<dbReference type="Proteomes" id="UP000663880">
    <property type="component" value="Unassembled WGS sequence"/>
</dbReference>
<feature type="region of interest" description="Disordered" evidence="1">
    <location>
        <begin position="264"/>
        <end position="286"/>
    </location>
</feature>
<proteinExistence type="predicted"/>
<sequence>MERKSRRDVCGPRAKERSRSRGGAAPPPPSSNISAASPMADRSRSGSRSRSDRAPGPGAEDSGFKSDLSKQLSSRYTAGVYPVAAVPHNPSPAEEITIDYHMLRTDPEVTGVVINVCDSDNEERSSASGSDLRSQLSSRHADDESALVATPHRPQMHQISQSLVSTDLHTYQSDNPAHGRDPEELLAYLEGDLRPSQPISARAGYEMDALFVAQTLIGRYATDGLARAMCEYLAQTRRRLLEQGILTSPLSSDEHNTLAEARRAHNYSLRRPPPPDSDEDAAGTAPKRVCAQTTPPNINTQHNINIQDTIPQPQAPRRRRLADAPMGMTPTMAPPTPLHVSALTTPQDTAALNIAMIASPMSMAPTTVPLAPPHVTAQTKPQDTADSNIAITNINLRRAVEAPRYVRNATIARDLRMESIDEFVARLTKGIASVGLPRGHRGSHPAELDREPRSCPKSTIKTPGPRRQYSLAPNHRI</sequence>
<protein>
    <submittedName>
        <fullName evidence="2">Uncharacterized protein</fullName>
    </submittedName>
</protein>
<reference evidence="2" key="1">
    <citation type="submission" date="2021-02" db="EMBL/GenBank/DDBJ databases">
        <authorList>
            <person name="Steward A R."/>
        </authorList>
    </citation>
    <scope>NUCLEOTIDE SEQUENCE</scope>
</reference>
<dbReference type="EMBL" id="CAJOBZ010000009">
    <property type="protein sequence ID" value="CAF4828179.1"/>
    <property type="molecule type" value="Genomic_DNA"/>
</dbReference>
<organism evidence="2 3">
    <name type="scientific">Pieris macdunnoughi</name>
    <dbReference type="NCBI Taxonomy" id="345717"/>
    <lineage>
        <taxon>Eukaryota</taxon>
        <taxon>Metazoa</taxon>
        <taxon>Ecdysozoa</taxon>
        <taxon>Arthropoda</taxon>
        <taxon>Hexapoda</taxon>
        <taxon>Insecta</taxon>
        <taxon>Pterygota</taxon>
        <taxon>Neoptera</taxon>
        <taxon>Endopterygota</taxon>
        <taxon>Lepidoptera</taxon>
        <taxon>Glossata</taxon>
        <taxon>Ditrysia</taxon>
        <taxon>Papilionoidea</taxon>
        <taxon>Pieridae</taxon>
        <taxon>Pierinae</taxon>
        <taxon>Pieris</taxon>
    </lineage>
</organism>
<feature type="compositionally biased region" description="Low complexity" evidence="1">
    <location>
        <begin position="31"/>
        <end position="40"/>
    </location>
</feature>
<feature type="compositionally biased region" description="Basic and acidic residues" evidence="1">
    <location>
        <begin position="444"/>
        <end position="454"/>
    </location>
</feature>
<evidence type="ECO:0000313" key="3">
    <source>
        <dbReference type="Proteomes" id="UP000663880"/>
    </source>
</evidence>
<accession>A0A821QWF3</accession>
<gene>
    <name evidence="2" type="ORF">PMACD_LOCUS5062</name>
</gene>
<evidence type="ECO:0000256" key="1">
    <source>
        <dbReference type="SAM" id="MobiDB-lite"/>
    </source>
</evidence>
<name>A0A821QWF3_9NEOP</name>
<feature type="compositionally biased region" description="Basic and acidic residues" evidence="1">
    <location>
        <begin position="41"/>
        <end position="53"/>
    </location>
</feature>
<dbReference type="OrthoDB" id="412981at2759"/>
<comment type="caution">
    <text evidence="2">The sequence shown here is derived from an EMBL/GenBank/DDBJ whole genome shotgun (WGS) entry which is preliminary data.</text>
</comment>
<feature type="region of interest" description="Disordered" evidence="1">
    <location>
        <begin position="120"/>
        <end position="153"/>
    </location>
</feature>
<evidence type="ECO:0000313" key="2">
    <source>
        <dbReference type="EMBL" id="CAF4828179.1"/>
    </source>
</evidence>